<dbReference type="AlphaFoldDB" id="A0A813GFH6"/>
<accession>A0A813GFH6</accession>
<protein>
    <submittedName>
        <fullName evidence="2">Uncharacterized protein</fullName>
    </submittedName>
</protein>
<comment type="caution">
    <text evidence="2">The sequence shown here is derived from an EMBL/GenBank/DDBJ whole genome shotgun (WGS) entry which is preliminary data.</text>
</comment>
<dbReference type="Proteomes" id="UP000654075">
    <property type="component" value="Unassembled WGS sequence"/>
</dbReference>
<evidence type="ECO:0000256" key="1">
    <source>
        <dbReference type="SAM" id="MobiDB-lite"/>
    </source>
</evidence>
<evidence type="ECO:0000313" key="3">
    <source>
        <dbReference type="Proteomes" id="UP000654075"/>
    </source>
</evidence>
<gene>
    <name evidence="2" type="ORF">PGLA1383_LOCUS39127</name>
</gene>
<evidence type="ECO:0000313" key="2">
    <source>
        <dbReference type="EMBL" id="CAE8621609.1"/>
    </source>
</evidence>
<keyword evidence="3" id="KW-1185">Reference proteome</keyword>
<feature type="compositionally biased region" description="Basic and acidic residues" evidence="1">
    <location>
        <begin position="33"/>
        <end position="43"/>
    </location>
</feature>
<feature type="region of interest" description="Disordered" evidence="1">
    <location>
        <begin position="33"/>
        <end position="54"/>
    </location>
</feature>
<proteinExistence type="predicted"/>
<dbReference type="EMBL" id="CAJNNV010027779">
    <property type="protein sequence ID" value="CAE8621609.1"/>
    <property type="molecule type" value="Genomic_DNA"/>
</dbReference>
<sequence>MDHSREDRRRAVPGLQTFSSEIWVPSKRLRQLELGKSMRDPSKRPRQLNSQKPM</sequence>
<reference evidence="2" key="1">
    <citation type="submission" date="2021-02" db="EMBL/GenBank/DDBJ databases">
        <authorList>
            <person name="Dougan E. K."/>
            <person name="Rhodes N."/>
            <person name="Thang M."/>
            <person name="Chan C."/>
        </authorList>
    </citation>
    <scope>NUCLEOTIDE SEQUENCE</scope>
</reference>
<name>A0A813GFH6_POLGL</name>
<organism evidence="2 3">
    <name type="scientific">Polarella glacialis</name>
    <name type="common">Dinoflagellate</name>
    <dbReference type="NCBI Taxonomy" id="89957"/>
    <lineage>
        <taxon>Eukaryota</taxon>
        <taxon>Sar</taxon>
        <taxon>Alveolata</taxon>
        <taxon>Dinophyceae</taxon>
        <taxon>Suessiales</taxon>
        <taxon>Suessiaceae</taxon>
        <taxon>Polarella</taxon>
    </lineage>
</organism>